<dbReference type="InterPro" id="IPR002885">
    <property type="entry name" value="PPR_rpt"/>
</dbReference>
<dbReference type="Gene3D" id="1.25.40.10">
    <property type="entry name" value="Tetratricopeptide repeat domain"/>
    <property type="match status" value="4"/>
</dbReference>
<dbReference type="PANTHER" id="PTHR47936:SF1">
    <property type="entry name" value="PENTATRICOPEPTIDE REPEAT-CONTAINING PROTEIN GUN1, CHLOROPLASTIC"/>
    <property type="match status" value="1"/>
</dbReference>
<dbReference type="PANTHER" id="PTHR47936">
    <property type="entry name" value="PPR_LONG DOMAIN-CONTAINING PROTEIN"/>
    <property type="match status" value="1"/>
</dbReference>
<comment type="caution">
    <text evidence="2">The sequence shown here is derived from an EMBL/GenBank/DDBJ whole genome shotgun (WGS) entry which is preliminary data.</text>
</comment>
<keyword evidence="3" id="KW-1185">Reference proteome</keyword>
<keyword evidence="1" id="KW-0677">Repeat</keyword>
<evidence type="ECO:0000313" key="2">
    <source>
        <dbReference type="EMBL" id="CAJ1406188.1"/>
    </source>
</evidence>
<organism evidence="2 3">
    <name type="scientific">Effrenium voratum</name>
    <dbReference type="NCBI Taxonomy" id="2562239"/>
    <lineage>
        <taxon>Eukaryota</taxon>
        <taxon>Sar</taxon>
        <taxon>Alveolata</taxon>
        <taxon>Dinophyceae</taxon>
        <taxon>Suessiales</taxon>
        <taxon>Symbiodiniaceae</taxon>
        <taxon>Effrenium</taxon>
    </lineage>
</organism>
<reference evidence="2" key="1">
    <citation type="submission" date="2023-08" db="EMBL/GenBank/DDBJ databases">
        <authorList>
            <person name="Chen Y."/>
            <person name="Shah S."/>
            <person name="Dougan E. K."/>
            <person name="Thang M."/>
            <person name="Chan C."/>
        </authorList>
    </citation>
    <scope>NUCLEOTIDE SEQUENCE</scope>
</reference>
<accession>A0AA36JH91</accession>
<dbReference type="InterPro" id="IPR011990">
    <property type="entry name" value="TPR-like_helical_dom_sf"/>
</dbReference>
<sequence>MSNGRNSTKASTRLAWQESIAVLPPRRALSLVGRGAKWPETQRLLAQLRRAREGTAIAFSIAITACEKGEAWQQALLLLQALRSDGLCPDLVLLGALCNARWRQAQLLLSGVQPDIVMRTAAISACEKSTQWRQALRLSPLPKITAASSAAASAAGAAKAWAHALQLALGAPLDIAFHDALLSASEKAGQWQQALHLFARLPVSRASPGLISCNALVSACGARERWEFALQAFARLSRPSVVSYGAALSAFEEAGQWQQAVWLLTDAIRITVQVNVICFNAVISACEQGVQWLRAAQLLLLLTNLQLEGDVVTHTAVIGACALASRWSLALAHFEEMQRWSRPNAQTFAAALLACSLPAGPEPRGARRAAELLPRLKRAALRRIRAAKARRERSEGLREGQEARMCEKCARCCGFQRCHQRDLDDKNLAGPWPHSQQLLARLGSLQQRPSIVSFNAAAAACGRGNHWSSSIQCVADAAAGYLQPDLLTLTPLMKCRAGDRWPAAFTVLALARRSLLRLDEVLLSAATGAEWRRGISCLQILGQMPQDLPCLAKEMPWEASLEPLSSRALGASVAACAAGAVWVQSLCLLNTLQLKLHLITCNAAMSCCQKGLLA</sequence>
<protein>
    <recommendedName>
        <fullName evidence="4">Pentatricopeptide repeat-containing protein, chloroplastic</fullName>
    </recommendedName>
</protein>
<evidence type="ECO:0008006" key="4">
    <source>
        <dbReference type="Google" id="ProtNLM"/>
    </source>
</evidence>
<name>A0AA36JH91_9DINO</name>
<gene>
    <name evidence="2" type="ORF">EVOR1521_LOCUS28216</name>
</gene>
<proteinExistence type="predicted"/>
<dbReference type="Proteomes" id="UP001178507">
    <property type="component" value="Unassembled WGS sequence"/>
</dbReference>
<dbReference type="Pfam" id="PF01535">
    <property type="entry name" value="PPR"/>
    <property type="match status" value="1"/>
</dbReference>
<evidence type="ECO:0000256" key="1">
    <source>
        <dbReference type="ARBA" id="ARBA00022737"/>
    </source>
</evidence>
<dbReference type="AlphaFoldDB" id="A0AA36JH91"/>
<evidence type="ECO:0000313" key="3">
    <source>
        <dbReference type="Proteomes" id="UP001178507"/>
    </source>
</evidence>
<dbReference type="EMBL" id="CAUJNA010003618">
    <property type="protein sequence ID" value="CAJ1406188.1"/>
    <property type="molecule type" value="Genomic_DNA"/>
</dbReference>